<dbReference type="SUPFAM" id="SSF103481">
    <property type="entry name" value="Multidrug resistance efflux transporter EmrE"/>
    <property type="match status" value="1"/>
</dbReference>
<keyword evidence="3 6" id="KW-0812">Transmembrane</keyword>
<dbReference type="AlphaFoldDB" id="A0A6A2YNN4"/>
<feature type="transmembrane region" description="Helical" evidence="6">
    <location>
        <begin position="263"/>
        <end position="285"/>
    </location>
</feature>
<dbReference type="GO" id="GO:0015165">
    <property type="term" value="F:pyrimidine nucleotide-sugar transmembrane transporter activity"/>
    <property type="evidence" value="ECO:0007669"/>
    <property type="project" value="InterPro"/>
</dbReference>
<dbReference type="InterPro" id="IPR007271">
    <property type="entry name" value="Nuc_sug_transpt"/>
</dbReference>
<evidence type="ECO:0000313" key="8">
    <source>
        <dbReference type="EMBL" id="KAE8680974.1"/>
    </source>
</evidence>
<gene>
    <name evidence="8" type="ORF">F3Y22_tig00111356pilonHSYRG00084</name>
</gene>
<dbReference type="PANTHER" id="PTHR46148">
    <property type="entry name" value="CHROMO DOMAIN-CONTAINING PROTEIN"/>
    <property type="match status" value="1"/>
</dbReference>
<feature type="transmembrane region" description="Helical" evidence="6">
    <location>
        <begin position="472"/>
        <end position="492"/>
    </location>
</feature>
<evidence type="ECO:0000256" key="2">
    <source>
        <dbReference type="ARBA" id="ARBA00006447"/>
    </source>
</evidence>
<sequence length="620" mass="71202">MRSKTELNLRQRRWIELLKDYDLVIDYHLGKANVIADALSRKTFEALRALDAQLQDRDKKCLMILAEVENGEGKDFKIRDNRCLYYRGRLHIPDDDQVKAEHQVPSRLLQPISIPEWKWERVTMDFVSGLPFSPDGQLERAIKILEDMLRACVIEFKESWERTPLNWFELKDRELVGPDLMKDMEDKVKIIQRLIMLHSCEFEISQDLQPLSPFASRNSTQVQALAGMIECSVCHSKIAPPGSKTISRAYDTHRSYVSSKNHLLNVLLVGGDCILVGFQPILVYISKVNGGFEFSPISVNFLTELAKVIFAIIMLLFQARNKKVGEKSLLSISSLVQAMILSGMLNCETGQEADLTMYALCKFGQTRCYAICNFNETNVWCHFDQAARNNALLAVSTLLYAINNYLKFIMQLYFNPATVKMLSNLKVLVIAILLKMIMKRRFSIIQWEAFALLLIGIIINQLRSFPEGTTSLGVPIATGAYLYTLIFATNYLYDMELIMYWFGNIVDLHISVAFIQMLKALKKLSPRFIGSYEILKRVGPVAYQLALPPDMDKIHNVFHVSMRRRYKLDPSHVITPEEIEIRPNLTYEEEPVRILAKKTKELRNKRIPLVKVLWSVSTSL</sequence>
<evidence type="ECO:0000256" key="3">
    <source>
        <dbReference type="ARBA" id="ARBA00022692"/>
    </source>
</evidence>
<name>A0A6A2YNN4_HIBSY</name>
<feature type="transmembrane region" description="Helical" evidence="6">
    <location>
        <begin position="297"/>
        <end position="317"/>
    </location>
</feature>
<keyword evidence="4 6" id="KW-1133">Transmembrane helix</keyword>
<evidence type="ECO:0000256" key="4">
    <source>
        <dbReference type="ARBA" id="ARBA00022989"/>
    </source>
</evidence>
<evidence type="ECO:0000256" key="5">
    <source>
        <dbReference type="ARBA" id="ARBA00023136"/>
    </source>
</evidence>
<feature type="transmembrane region" description="Helical" evidence="6">
    <location>
        <begin position="498"/>
        <end position="518"/>
    </location>
</feature>
<evidence type="ECO:0000256" key="6">
    <source>
        <dbReference type="SAM" id="Phobius"/>
    </source>
</evidence>
<feature type="transmembrane region" description="Helical" evidence="6">
    <location>
        <begin position="391"/>
        <end position="409"/>
    </location>
</feature>
<proteinExistence type="inferred from homology"/>
<evidence type="ECO:0000313" key="9">
    <source>
        <dbReference type="Proteomes" id="UP000436088"/>
    </source>
</evidence>
<comment type="subcellular location">
    <subcellularLocation>
        <location evidence="1">Membrane</location>
        <topology evidence="1">Multi-pass membrane protein</topology>
    </subcellularLocation>
</comment>
<dbReference type="EMBL" id="VEPZ02001317">
    <property type="protein sequence ID" value="KAE8680974.1"/>
    <property type="molecule type" value="Genomic_DNA"/>
</dbReference>
<comment type="similarity">
    <text evidence="2">Belongs to the nucleotide-sugar transporter family. CMP-Sialate:CMP antiporter (TC 2.A.7.12) subfamily.</text>
</comment>
<feature type="transmembrane region" description="Helical" evidence="6">
    <location>
        <begin position="444"/>
        <end position="460"/>
    </location>
</feature>
<dbReference type="InterPro" id="IPR037185">
    <property type="entry name" value="EmrE-like"/>
</dbReference>
<reference evidence="8" key="1">
    <citation type="submission" date="2019-09" db="EMBL/GenBank/DDBJ databases">
        <title>Draft genome information of white flower Hibiscus syriacus.</title>
        <authorList>
            <person name="Kim Y.-M."/>
        </authorList>
    </citation>
    <scope>NUCLEOTIDE SEQUENCE [LARGE SCALE GENOMIC DNA]</scope>
    <source>
        <strain evidence="8">YM2019G1</strain>
    </source>
</reference>
<dbReference type="PANTHER" id="PTHR46148:SF44">
    <property type="entry name" value="GAG-POL POLYPROTEIN"/>
    <property type="match status" value="1"/>
</dbReference>
<dbReference type="Pfam" id="PF04142">
    <property type="entry name" value="Nuc_sug_transp"/>
    <property type="match status" value="1"/>
</dbReference>
<dbReference type="InterPro" id="IPR056924">
    <property type="entry name" value="SH3_Tf2-1"/>
</dbReference>
<comment type="caution">
    <text evidence="8">The sequence shown here is derived from an EMBL/GenBank/DDBJ whole genome shotgun (WGS) entry which is preliminary data.</text>
</comment>
<dbReference type="Proteomes" id="UP000436088">
    <property type="component" value="Unassembled WGS sequence"/>
</dbReference>
<keyword evidence="9" id="KW-1185">Reference proteome</keyword>
<feature type="domain" description="Tf2-1-like SH3-like" evidence="7">
    <location>
        <begin position="515"/>
        <end position="566"/>
    </location>
</feature>
<evidence type="ECO:0000259" key="7">
    <source>
        <dbReference type="Pfam" id="PF24626"/>
    </source>
</evidence>
<evidence type="ECO:0000256" key="1">
    <source>
        <dbReference type="ARBA" id="ARBA00004141"/>
    </source>
</evidence>
<keyword evidence="5 6" id="KW-0472">Membrane</keyword>
<dbReference type="Pfam" id="PF24626">
    <property type="entry name" value="SH3_Tf2-1"/>
    <property type="match status" value="1"/>
</dbReference>
<dbReference type="GO" id="GO:0000139">
    <property type="term" value="C:Golgi membrane"/>
    <property type="evidence" value="ECO:0007669"/>
    <property type="project" value="InterPro"/>
</dbReference>
<accession>A0A6A2YNN4</accession>
<protein>
    <submittedName>
        <fullName evidence="8">CMP-sialic acid transporter 2</fullName>
    </submittedName>
</protein>
<organism evidence="8 9">
    <name type="scientific">Hibiscus syriacus</name>
    <name type="common">Rose of Sharon</name>
    <dbReference type="NCBI Taxonomy" id="106335"/>
    <lineage>
        <taxon>Eukaryota</taxon>
        <taxon>Viridiplantae</taxon>
        <taxon>Streptophyta</taxon>
        <taxon>Embryophyta</taxon>
        <taxon>Tracheophyta</taxon>
        <taxon>Spermatophyta</taxon>
        <taxon>Magnoliopsida</taxon>
        <taxon>eudicotyledons</taxon>
        <taxon>Gunneridae</taxon>
        <taxon>Pentapetalae</taxon>
        <taxon>rosids</taxon>
        <taxon>malvids</taxon>
        <taxon>Malvales</taxon>
        <taxon>Malvaceae</taxon>
        <taxon>Malvoideae</taxon>
        <taxon>Hibiscus</taxon>
    </lineage>
</organism>